<feature type="domain" description="Phosphatidic acid phosphatase type 2/haloperoxidase" evidence="1">
    <location>
        <begin position="129"/>
        <end position="244"/>
    </location>
</feature>
<dbReference type="InterPro" id="IPR000326">
    <property type="entry name" value="PAP2/HPO"/>
</dbReference>
<evidence type="ECO:0000313" key="2">
    <source>
        <dbReference type="EMBL" id="GEJ55724.1"/>
    </source>
</evidence>
<organism evidence="2 3">
    <name type="scientific">Anaeromyxobacter diazotrophicus</name>
    <dbReference type="NCBI Taxonomy" id="2590199"/>
    <lineage>
        <taxon>Bacteria</taxon>
        <taxon>Pseudomonadati</taxon>
        <taxon>Myxococcota</taxon>
        <taxon>Myxococcia</taxon>
        <taxon>Myxococcales</taxon>
        <taxon>Cystobacterineae</taxon>
        <taxon>Anaeromyxobacteraceae</taxon>
        <taxon>Anaeromyxobacter</taxon>
    </lineage>
</organism>
<accession>A0A7I9VH63</accession>
<dbReference type="RefSeq" id="WP_176062503.1">
    <property type="nucleotide sequence ID" value="NZ_BJTG01000001.1"/>
</dbReference>
<sequence>MLAPLLGLLLATAPMDLPGAAPAPAAADGGAGPAGAPLQVYRLRPALDAAVMSVSALAISVPSLLASEIIRRRCPCDPSELPSFDRGAVGNHDAAADVTSDVTAVLAMAGPPLLDLLDVGAGEALYTDAAVFAETLLVNGALVEIAKYAVQRPLPRTYASDPSLVNAPGGYRSFYSGHTSTVFAALTASAMTLRLRYGERWWPWTVAGAVGASVAVERVAAGRHFPSDVAVGAVAGTAVGVLIPWLHAEASPVALVPAPHGLGLAFRN</sequence>
<evidence type="ECO:0000313" key="3">
    <source>
        <dbReference type="Proteomes" id="UP000503640"/>
    </source>
</evidence>
<proteinExistence type="predicted"/>
<gene>
    <name evidence="2" type="ORF">AMYX_04650</name>
</gene>
<dbReference type="EMBL" id="BJTG01000001">
    <property type="protein sequence ID" value="GEJ55724.1"/>
    <property type="molecule type" value="Genomic_DNA"/>
</dbReference>
<evidence type="ECO:0000259" key="1">
    <source>
        <dbReference type="SMART" id="SM00014"/>
    </source>
</evidence>
<name>A0A7I9VH63_9BACT</name>
<dbReference type="SMART" id="SM00014">
    <property type="entry name" value="acidPPc"/>
    <property type="match status" value="1"/>
</dbReference>
<protein>
    <recommendedName>
        <fullName evidence="1">Phosphatidic acid phosphatase type 2/haloperoxidase domain-containing protein</fullName>
    </recommendedName>
</protein>
<reference evidence="3" key="1">
    <citation type="journal article" date="2020" name="Appl. Environ. Microbiol.">
        <title>Diazotrophic Anaeromyxobacter Isolates from Soils.</title>
        <authorList>
            <person name="Masuda Y."/>
            <person name="Yamanaka H."/>
            <person name="Xu Z.X."/>
            <person name="Shiratori Y."/>
            <person name="Aono T."/>
            <person name="Amachi S."/>
            <person name="Senoo K."/>
            <person name="Itoh H."/>
        </authorList>
    </citation>
    <scope>NUCLEOTIDE SEQUENCE [LARGE SCALE GENOMIC DNA]</scope>
    <source>
        <strain evidence="3">R267</strain>
    </source>
</reference>
<dbReference type="Gene3D" id="1.20.144.10">
    <property type="entry name" value="Phosphatidic acid phosphatase type 2/haloperoxidase"/>
    <property type="match status" value="1"/>
</dbReference>
<dbReference type="AlphaFoldDB" id="A0A7I9VH63"/>
<comment type="caution">
    <text evidence="2">The sequence shown here is derived from an EMBL/GenBank/DDBJ whole genome shotgun (WGS) entry which is preliminary data.</text>
</comment>
<dbReference type="InterPro" id="IPR036938">
    <property type="entry name" value="PAP2/HPO_sf"/>
</dbReference>
<dbReference type="Proteomes" id="UP000503640">
    <property type="component" value="Unassembled WGS sequence"/>
</dbReference>
<keyword evidence="3" id="KW-1185">Reference proteome</keyword>
<dbReference type="Pfam" id="PF01569">
    <property type="entry name" value="PAP2"/>
    <property type="match status" value="1"/>
</dbReference>
<dbReference type="SUPFAM" id="SSF48317">
    <property type="entry name" value="Acid phosphatase/Vanadium-dependent haloperoxidase"/>
    <property type="match status" value="1"/>
</dbReference>